<evidence type="ECO:0000313" key="2">
    <source>
        <dbReference type="EMBL" id="PIO75823.1"/>
    </source>
</evidence>
<feature type="compositionally biased region" description="Basic and acidic residues" evidence="1">
    <location>
        <begin position="292"/>
        <end position="323"/>
    </location>
</feature>
<accession>A0A2G9V024</accession>
<dbReference type="EMBL" id="KZ345103">
    <property type="protein sequence ID" value="PIO75823.1"/>
    <property type="molecule type" value="Genomic_DNA"/>
</dbReference>
<sequence>MKACVQPEEFVQLETMRKHFSGEVDKESIPAYAKETLISSGEKLAADNPEKKMSGETDGAAPSCCKGSNEADQRQNAGEDTTETKTAAEAETTESVYLQPKYNISKESTSAPCSYYASPDTSARERRKVKKKASVRPPPQKTCDEDCVRERRKFTRKIEMLEMYQEGPRVMTPKKGSEMRKFVRRGSKEGSNSASSCENPKAKESSMEKIPKNEGVAKLMRGKSSESSGEEVGVAQKNKEGLAKIMRGKSSESSGEKVCVAQKNKILSTERIMKDAPAKSNEARKKTTRRQAGTDHGEGKSQERLSTERIMKDAPAKSNEARKKTTRRQAGTDHGVGKSQERVDCNQGESKNCDPPAGMSRNSPVLNGKTSAAPEDAKLKL</sequence>
<dbReference type="Proteomes" id="UP000230423">
    <property type="component" value="Unassembled WGS sequence"/>
</dbReference>
<organism evidence="2 3">
    <name type="scientific">Teladorsagia circumcincta</name>
    <name type="common">Brown stomach worm</name>
    <name type="synonym">Ostertagia circumcincta</name>
    <dbReference type="NCBI Taxonomy" id="45464"/>
    <lineage>
        <taxon>Eukaryota</taxon>
        <taxon>Metazoa</taxon>
        <taxon>Ecdysozoa</taxon>
        <taxon>Nematoda</taxon>
        <taxon>Chromadorea</taxon>
        <taxon>Rhabditida</taxon>
        <taxon>Rhabditina</taxon>
        <taxon>Rhabditomorpha</taxon>
        <taxon>Strongyloidea</taxon>
        <taxon>Trichostrongylidae</taxon>
        <taxon>Teladorsagia</taxon>
    </lineage>
</organism>
<feature type="compositionally biased region" description="Basic and acidic residues" evidence="1">
    <location>
        <begin position="335"/>
        <end position="344"/>
    </location>
</feature>
<reference evidence="2 3" key="1">
    <citation type="submission" date="2015-09" db="EMBL/GenBank/DDBJ databases">
        <title>Draft genome of the parasitic nematode Teladorsagia circumcincta isolate WARC Sus (inbred).</title>
        <authorList>
            <person name="Mitreva M."/>
        </authorList>
    </citation>
    <scope>NUCLEOTIDE SEQUENCE [LARGE SCALE GENOMIC DNA]</scope>
    <source>
        <strain evidence="2 3">S</strain>
    </source>
</reference>
<dbReference type="AlphaFoldDB" id="A0A2G9V024"/>
<evidence type="ECO:0000256" key="1">
    <source>
        <dbReference type="SAM" id="MobiDB-lite"/>
    </source>
</evidence>
<feature type="compositionally biased region" description="Low complexity" evidence="1">
    <location>
        <begin position="225"/>
        <end position="234"/>
    </location>
</feature>
<name>A0A2G9V024_TELCI</name>
<feature type="region of interest" description="Disordered" evidence="1">
    <location>
        <begin position="165"/>
        <end position="381"/>
    </location>
</feature>
<feature type="compositionally biased region" description="Polar residues" evidence="1">
    <location>
        <begin position="360"/>
        <end position="370"/>
    </location>
</feature>
<proteinExistence type="predicted"/>
<gene>
    <name evidence="2" type="ORF">TELCIR_02121</name>
</gene>
<feature type="compositionally biased region" description="Polar residues" evidence="1">
    <location>
        <begin position="189"/>
        <end position="198"/>
    </location>
</feature>
<keyword evidence="3" id="KW-1185">Reference proteome</keyword>
<feature type="compositionally biased region" description="Basic and acidic residues" evidence="1">
    <location>
        <begin position="271"/>
        <end position="285"/>
    </location>
</feature>
<feature type="compositionally biased region" description="Basic residues" evidence="1">
    <location>
        <begin position="125"/>
        <end position="134"/>
    </location>
</feature>
<feature type="compositionally biased region" description="Basic and acidic residues" evidence="1">
    <location>
        <begin position="200"/>
        <end position="212"/>
    </location>
</feature>
<feature type="region of interest" description="Disordered" evidence="1">
    <location>
        <begin position="39"/>
        <end position="144"/>
    </location>
</feature>
<protein>
    <submittedName>
        <fullName evidence="2">Uncharacterized protein</fullName>
    </submittedName>
</protein>
<feature type="compositionally biased region" description="Basic and acidic residues" evidence="1">
    <location>
        <begin position="44"/>
        <end position="55"/>
    </location>
</feature>
<evidence type="ECO:0000313" key="3">
    <source>
        <dbReference type="Proteomes" id="UP000230423"/>
    </source>
</evidence>